<keyword evidence="2" id="KW-1185">Reference proteome</keyword>
<dbReference type="Proteomes" id="UP001498398">
    <property type="component" value="Unassembled WGS sequence"/>
</dbReference>
<comment type="caution">
    <text evidence="1">The sequence shown here is derived from an EMBL/GenBank/DDBJ whole genome shotgun (WGS) entry which is preliminary data.</text>
</comment>
<protein>
    <submittedName>
        <fullName evidence="1">Uncharacterized protein</fullName>
    </submittedName>
</protein>
<reference evidence="1 2" key="1">
    <citation type="submission" date="2024-01" db="EMBL/GenBank/DDBJ databases">
        <title>A draft genome for the cacao thread blight pathogen Marasmiellus scandens.</title>
        <authorList>
            <person name="Baruah I.K."/>
            <person name="Leung J."/>
            <person name="Bukari Y."/>
            <person name="Amoako-Attah I."/>
            <person name="Meinhardt L.W."/>
            <person name="Bailey B.A."/>
            <person name="Cohen S.P."/>
        </authorList>
    </citation>
    <scope>NUCLEOTIDE SEQUENCE [LARGE SCALE GENOMIC DNA]</scope>
    <source>
        <strain evidence="1 2">GH-19</strain>
    </source>
</reference>
<accession>A0ABR1JNY0</accession>
<organism evidence="1 2">
    <name type="scientific">Marasmiellus scandens</name>
    <dbReference type="NCBI Taxonomy" id="2682957"/>
    <lineage>
        <taxon>Eukaryota</taxon>
        <taxon>Fungi</taxon>
        <taxon>Dikarya</taxon>
        <taxon>Basidiomycota</taxon>
        <taxon>Agaricomycotina</taxon>
        <taxon>Agaricomycetes</taxon>
        <taxon>Agaricomycetidae</taxon>
        <taxon>Agaricales</taxon>
        <taxon>Marasmiineae</taxon>
        <taxon>Omphalotaceae</taxon>
        <taxon>Marasmiellus</taxon>
    </lineage>
</organism>
<dbReference type="EMBL" id="JBANRG010000010">
    <property type="protein sequence ID" value="KAK7462768.1"/>
    <property type="molecule type" value="Genomic_DNA"/>
</dbReference>
<proteinExistence type="predicted"/>
<sequence length="175" mass="20119">MADIVQKKQQGLPITATELEFTANLMVDIMKQRFPDSDYPPFSLSWLEDAPNRGPVLGMSYRETFGPYRDHVFGWLKLVYWDNFSQHPEHTLYSFQLCAADDPSMVPLDFQEEGVKLYMATLLTGDWELCTPDHDLVSPPGISIRVQYPRQRSVLTSPLETLIITFPGHEQRVQL</sequence>
<evidence type="ECO:0000313" key="2">
    <source>
        <dbReference type="Proteomes" id="UP001498398"/>
    </source>
</evidence>
<gene>
    <name evidence="1" type="ORF">VKT23_007352</name>
</gene>
<evidence type="ECO:0000313" key="1">
    <source>
        <dbReference type="EMBL" id="KAK7462768.1"/>
    </source>
</evidence>
<name>A0ABR1JNY0_9AGAR</name>